<dbReference type="InterPro" id="IPR008271">
    <property type="entry name" value="Ser/Thr_kinase_AS"/>
</dbReference>
<gene>
    <name evidence="5" type="ORF">VSP0166_LOCUS12326</name>
</gene>
<dbReference type="PROSITE" id="PS00108">
    <property type="entry name" value="PROTEIN_KINASE_ST"/>
    <property type="match status" value="1"/>
</dbReference>
<evidence type="ECO:0000256" key="3">
    <source>
        <dbReference type="ARBA" id="ARBA00022840"/>
    </source>
</evidence>
<keyword evidence="2" id="KW-0547">Nucleotide-binding</keyword>
<keyword evidence="3" id="KW-0067">ATP-binding</keyword>
<evidence type="ECO:0000256" key="1">
    <source>
        <dbReference type="ARBA" id="ARBA00008874"/>
    </source>
</evidence>
<dbReference type="InterPro" id="IPR051931">
    <property type="entry name" value="PAK3-like"/>
</dbReference>
<evidence type="ECO:0000256" key="2">
    <source>
        <dbReference type="ARBA" id="ARBA00022741"/>
    </source>
</evidence>
<sequence length="791" mass="90103">MPPDRLYPTAVIEQKVFCSLRTKVEKLKVEVPESVRVVVSLCGKPKHFSFPDAAKRLLLNTKKQPVPRKNWILHFTEINAAIMDGVQAGSTWIIANTKSEIKLVLVAYLVTSQKLTLHEAISSLSKLRKSNLTEELFIQIQLWAAMGGVMDDSFPPWRLYRSEIHSNDSRPISSRFRTSSMEKVVERSLEARRHFEDGSFDLFSLPGLGEQNWGYCCTTCKTRLFTSANIITHNKDTQFQPVLSREFPCQHICLEPLRWMEGILASKEGKLYCYSCACENGNWKWEGGVCKDCNNEFPLSFLLNISAITFVEPTIAAPKVKPKQSRSATFLKFIRHSPNPDRKNRIGKEPRKNDYVLAKCCKDLPKENQKTISRSIISLEQADKWWFITKLVLYYTDKIVITSKNSETKAEVVDDDNDPVSRISSVIASIRHFSIGGSFEAQIAQLEQDAETVCIRRVMDHPLVRGYIDYVCDNEPWKECNVPLINVQVPNYLELVTVTFLNCEDPRQVFKMEPKSTGKGGYGKVYVAKHIETGMKMAVKKMDHGTAMERCKNYKEVAILSRCTHPNIVKYFDCYQYGNELWLSMTLLSGGTLSELPSYQAFSENEIAYVARECLLGLQYLHSLGLVHHDLKPSNVMLTEEGEVKIIDFGLCDSTQSIAEYPKMSGSAYWLAPECIYLVPQTTKIDIWALGCMLMQLMDSEIFDMGSKFQTLFIIALEGRKRCLKAASRAGKRSWSPEFTDFVSAMLQRNPKRRSSAAQLLQHPFLTSRDISRDCILPMVNRLVLTRSTFK</sequence>
<accession>A0A7S4IGS1</accession>
<dbReference type="PANTHER" id="PTHR45832:SF22">
    <property type="entry name" value="SERINE_THREONINE-PROTEIN KINASE SAMKA-RELATED"/>
    <property type="match status" value="1"/>
</dbReference>
<evidence type="ECO:0000313" key="5">
    <source>
        <dbReference type="EMBL" id="CAE2228979.1"/>
    </source>
</evidence>
<dbReference type="CDD" id="cd05122">
    <property type="entry name" value="PKc_STE"/>
    <property type="match status" value="1"/>
</dbReference>
<feature type="domain" description="Protein kinase" evidence="4">
    <location>
        <begin position="511"/>
        <end position="766"/>
    </location>
</feature>
<dbReference type="GO" id="GO:0004672">
    <property type="term" value="F:protein kinase activity"/>
    <property type="evidence" value="ECO:0007669"/>
    <property type="project" value="InterPro"/>
</dbReference>
<dbReference type="SUPFAM" id="SSF56112">
    <property type="entry name" value="Protein kinase-like (PK-like)"/>
    <property type="match status" value="1"/>
</dbReference>
<comment type="similarity">
    <text evidence="1">Belongs to the protein kinase superfamily. STE Ser/Thr protein kinase family. STE20 subfamily.</text>
</comment>
<organism evidence="5">
    <name type="scientific">Vannella robusta</name>
    <dbReference type="NCBI Taxonomy" id="1487602"/>
    <lineage>
        <taxon>Eukaryota</taxon>
        <taxon>Amoebozoa</taxon>
        <taxon>Discosea</taxon>
        <taxon>Flabellinia</taxon>
        <taxon>Vannellidae</taxon>
        <taxon>Vannella</taxon>
    </lineage>
</organism>
<dbReference type="EMBL" id="HBKP01017379">
    <property type="protein sequence ID" value="CAE2228979.1"/>
    <property type="molecule type" value="Transcribed_RNA"/>
</dbReference>
<dbReference type="GO" id="GO:0005524">
    <property type="term" value="F:ATP binding"/>
    <property type="evidence" value="ECO:0007669"/>
    <property type="project" value="UniProtKB-KW"/>
</dbReference>
<proteinExistence type="inferred from homology"/>
<protein>
    <recommendedName>
        <fullName evidence="4">Protein kinase domain-containing protein</fullName>
    </recommendedName>
</protein>
<dbReference type="InterPro" id="IPR000719">
    <property type="entry name" value="Prot_kinase_dom"/>
</dbReference>
<evidence type="ECO:0000259" key="4">
    <source>
        <dbReference type="PROSITE" id="PS50011"/>
    </source>
</evidence>
<name>A0A7S4IGS1_9EUKA</name>
<dbReference type="InterPro" id="IPR011009">
    <property type="entry name" value="Kinase-like_dom_sf"/>
</dbReference>
<dbReference type="Pfam" id="PF00069">
    <property type="entry name" value="Pkinase"/>
    <property type="match status" value="1"/>
</dbReference>
<reference evidence="5" key="1">
    <citation type="submission" date="2021-01" db="EMBL/GenBank/DDBJ databases">
        <authorList>
            <person name="Corre E."/>
            <person name="Pelletier E."/>
            <person name="Niang G."/>
            <person name="Scheremetjew M."/>
            <person name="Finn R."/>
            <person name="Kale V."/>
            <person name="Holt S."/>
            <person name="Cochrane G."/>
            <person name="Meng A."/>
            <person name="Brown T."/>
            <person name="Cohen L."/>
        </authorList>
    </citation>
    <scope>NUCLEOTIDE SEQUENCE</scope>
    <source>
        <strain evidence="5">DIVA3 518/3/11/1/6</strain>
    </source>
</reference>
<dbReference type="Gene3D" id="1.10.510.10">
    <property type="entry name" value="Transferase(Phosphotransferase) domain 1"/>
    <property type="match status" value="1"/>
</dbReference>
<dbReference type="PROSITE" id="PS50011">
    <property type="entry name" value="PROTEIN_KINASE_DOM"/>
    <property type="match status" value="1"/>
</dbReference>
<dbReference type="PANTHER" id="PTHR45832">
    <property type="entry name" value="SERINE/THREONINE-PROTEIN KINASE SAMKA-RELATED-RELATED"/>
    <property type="match status" value="1"/>
</dbReference>
<dbReference type="SMART" id="SM00220">
    <property type="entry name" value="S_TKc"/>
    <property type="match status" value="1"/>
</dbReference>
<dbReference type="AlphaFoldDB" id="A0A7S4IGS1"/>